<dbReference type="EMBL" id="LSKU01000001">
    <property type="protein sequence ID" value="KXG44032.1"/>
    <property type="molecule type" value="Genomic_DNA"/>
</dbReference>
<dbReference type="OrthoDB" id="2880068at2"/>
<organism evidence="1 2">
    <name type="scientific">Tepidibacillus decaturensis</name>
    <dbReference type="NCBI Taxonomy" id="1413211"/>
    <lineage>
        <taxon>Bacteria</taxon>
        <taxon>Bacillati</taxon>
        <taxon>Bacillota</taxon>
        <taxon>Bacilli</taxon>
        <taxon>Bacillales</taxon>
        <taxon>Bacillaceae</taxon>
        <taxon>Tepidibacillus</taxon>
    </lineage>
</organism>
<reference evidence="1 2" key="1">
    <citation type="submission" date="2016-02" db="EMBL/GenBank/DDBJ databases">
        <title>Draft Genome for Tepidibacillus decaturensis nov. sp. Strain Z9, an Anaerobic, Moderately Thermophilic and Heterotrophic Bacterium from Deep Subsurface of the Illinois Basin, USA.</title>
        <authorList>
            <person name="Dong Y."/>
            <person name="Chang J.Y."/>
            <person name="Sanford R."/>
            <person name="Fouke B.W."/>
        </authorList>
    </citation>
    <scope>NUCLEOTIDE SEQUENCE [LARGE SCALE GENOMIC DNA]</scope>
    <source>
        <strain evidence="1 2">Z9</strain>
    </source>
</reference>
<protein>
    <submittedName>
        <fullName evidence="1">Uncharacterized protein</fullName>
    </submittedName>
</protein>
<keyword evidence="2" id="KW-1185">Reference proteome</keyword>
<accession>A0A135L4V8</accession>
<gene>
    <name evidence="1" type="ORF">U473_08440</name>
</gene>
<proteinExistence type="predicted"/>
<name>A0A135L4V8_9BACI</name>
<evidence type="ECO:0000313" key="2">
    <source>
        <dbReference type="Proteomes" id="UP000070352"/>
    </source>
</evidence>
<evidence type="ECO:0000313" key="1">
    <source>
        <dbReference type="EMBL" id="KXG44032.1"/>
    </source>
</evidence>
<dbReference type="Proteomes" id="UP000070352">
    <property type="component" value="Unassembled WGS sequence"/>
</dbReference>
<dbReference type="AlphaFoldDB" id="A0A135L4V8"/>
<dbReference type="STRING" id="1413211.U473_08440"/>
<dbReference type="RefSeq" id="WP_068725264.1">
    <property type="nucleotide sequence ID" value="NZ_LSKU01000001.1"/>
</dbReference>
<comment type="caution">
    <text evidence="1">The sequence shown here is derived from an EMBL/GenBank/DDBJ whole genome shotgun (WGS) entry which is preliminary data.</text>
</comment>
<sequence length="90" mass="10126">MQIYFSPELIAQDTQILNIVDQNQKAVGFVTIIFNQNKIYVHGNLEEGGVEGDFKDLIKPYLGGFKKVKSEADIYAYLSVGGKKIQLEEN</sequence>